<comment type="caution">
    <text evidence="2">The sequence shown here is derived from an EMBL/GenBank/DDBJ whole genome shotgun (WGS) entry which is preliminary data.</text>
</comment>
<dbReference type="Gene3D" id="3.20.20.140">
    <property type="entry name" value="Metal-dependent hydrolases"/>
    <property type="match status" value="1"/>
</dbReference>
<dbReference type="NCBIfam" id="NF038032">
    <property type="entry name" value="CehA_McbA_metalo"/>
    <property type="match status" value="1"/>
</dbReference>
<organism evidence="2 3">
    <name type="scientific">Crossiella equi</name>
    <dbReference type="NCBI Taxonomy" id="130796"/>
    <lineage>
        <taxon>Bacteria</taxon>
        <taxon>Bacillati</taxon>
        <taxon>Actinomycetota</taxon>
        <taxon>Actinomycetes</taxon>
        <taxon>Pseudonocardiales</taxon>
        <taxon>Pseudonocardiaceae</taxon>
        <taxon>Crossiella</taxon>
    </lineage>
</organism>
<keyword evidence="3" id="KW-1185">Reference proteome</keyword>
<evidence type="ECO:0000313" key="2">
    <source>
        <dbReference type="EMBL" id="MBP2473647.1"/>
    </source>
</evidence>
<dbReference type="PANTHER" id="PTHR42924">
    <property type="entry name" value="EXONUCLEASE"/>
    <property type="match status" value="1"/>
</dbReference>
<name>A0ABS5AAN7_9PSEU</name>
<dbReference type="InterPro" id="IPR004013">
    <property type="entry name" value="PHP_dom"/>
</dbReference>
<accession>A0ABS5AAN7</accession>
<dbReference type="PANTHER" id="PTHR42924:SF3">
    <property type="entry name" value="POLYMERASE_HISTIDINOL PHOSPHATASE N-TERMINAL DOMAIN-CONTAINING PROTEIN"/>
    <property type="match status" value="1"/>
</dbReference>
<dbReference type="Pfam" id="PF02811">
    <property type="entry name" value="PHP"/>
    <property type="match status" value="1"/>
</dbReference>
<dbReference type="EMBL" id="JAGIOO010000001">
    <property type="protein sequence ID" value="MBP2473647.1"/>
    <property type="molecule type" value="Genomic_DNA"/>
</dbReference>
<dbReference type="InterPro" id="IPR052018">
    <property type="entry name" value="PHP_domain"/>
</dbReference>
<protein>
    <recommendedName>
        <fullName evidence="1">Polymerase/histidinol phosphatase N-terminal domain-containing protein</fullName>
    </recommendedName>
</protein>
<dbReference type="RefSeq" id="WP_086783480.1">
    <property type="nucleotide sequence ID" value="NZ_JAGIOO010000001.1"/>
</dbReference>
<feature type="domain" description="Polymerase/histidinol phosphatase N-terminal" evidence="1">
    <location>
        <begin position="142"/>
        <end position="207"/>
    </location>
</feature>
<dbReference type="InterPro" id="IPR016195">
    <property type="entry name" value="Pol/histidinol_Pase-like"/>
</dbReference>
<dbReference type="SMART" id="SM00481">
    <property type="entry name" value="POLIIIAc"/>
    <property type="match status" value="1"/>
</dbReference>
<sequence>MIIHSGLITRDHRTEGRWLDLPFTVPQGCAGVTVELTYESPAILDIGCRGAAGWRGWSGSARRRFAITAAEATPGYLPGEPEAGTWHVVLGLHRIPPEGVHATVEVTLGPAFVEVARPAPLVPERRPSRRLPASPGLRWVPADLHAHTLHSDGRLTVPELAALAVSRGLSALAVTDHNTVAHHAELAEVGRRYGIALIPGQEVTTDTGHANAYGEIGWVDFRAPAGQWLTSVLARGGLLSINHPLSGDCSWREPMPVPPPLAEIWHSSWWTRTWGGPLAWWRSWGMHVTPVGGSDFHGRDTDSLPGSPTTWIAVSADAVGPVELAQACLEGLAAGRTAVSGGIDEPVLLAADGELVLDGADGLLLYGPDGGRYDARSAGRLLARGTGGHVVTDHEGGIVALCGNPA</sequence>
<reference evidence="2 3" key="1">
    <citation type="submission" date="2021-03" db="EMBL/GenBank/DDBJ databases">
        <title>Sequencing the genomes of 1000 actinobacteria strains.</title>
        <authorList>
            <person name="Klenk H.-P."/>
        </authorList>
    </citation>
    <scope>NUCLEOTIDE SEQUENCE [LARGE SCALE GENOMIC DNA]</scope>
    <source>
        <strain evidence="2 3">DSM 44580</strain>
    </source>
</reference>
<dbReference type="Proteomes" id="UP001519363">
    <property type="component" value="Unassembled WGS sequence"/>
</dbReference>
<gene>
    <name evidence="2" type="ORF">JOF53_002519</name>
</gene>
<evidence type="ECO:0000313" key="3">
    <source>
        <dbReference type="Proteomes" id="UP001519363"/>
    </source>
</evidence>
<dbReference type="SUPFAM" id="SSF89550">
    <property type="entry name" value="PHP domain-like"/>
    <property type="match status" value="1"/>
</dbReference>
<proteinExistence type="predicted"/>
<dbReference type="InterPro" id="IPR003141">
    <property type="entry name" value="Pol/His_phosphatase_N"/>
</dbReference>
<evidence type="ECO:0000259" key="1">
    <source>
        <dbReference type="SMART" id="SM00481"/>
    </source>
</evidence>